<reference evidence="2" key="1">
    <citation type="submission" date="2020-02" db="EMBL/GenBank/DDBJ databases">
        <authorList>
            <person name="Meier V. D."/>
        </authorList>
    </citation>
    <scope>NUCLEOTIDE SEQUENCE</scope>
    <source>
        <strain evidence="2">AVDCRST_MAG49</strain>
    </source>
</reference>
<protein>
    <submittedName>
        <fullName evidence="2">Uncharacterized protein</fullName>
    </submittedName>
</protein>
<evidence type="ECO:0000313" key="2">
    <source>
        <dbReference type="EMBL" id="CAA9537708.1"/>
    </source>
</evidence>
<accession>A0A6J4U1P6</accession>
<organism evidence="2">
    <name type="scientific">uncultured Thermomicrobiales bacterium</name>
    <dbReference type="NCBI Taxonomy" id="1645740"/>
    <lineage>
        <taxon>Bacteria</taxon>
        <taxon>Pseudomonadati</taxon>
        <taxon>Thermomicrobiota</taxon>
        <taxon>Thermomicrobia</taxon>
        <taxon>Thermomicrobiales</taxon>
        <taxon>environmental samples</taxon>
    </lineage>
</organism>
<feature type="non-terminal residue" evidence="2">
    <location>
        <position position="44"/>
    </location>
</feature>
<feature type="region of interest" description="Disordered" evidence="1">
    <location>
        <begin position="1"/>
        <end position="44"/>
    </location>
</feature>
<feature type="compositionally biased region" description="Basic residues" evidence="1">
    <location>
        <begin position="19"/>
        <end position="30"/>
    </location>
</feature>
<dbReference type="EMBL" id="CADCWG010000027">
    <property type="protein sequence ID" value="CAA9537708.1"/>
    <property type="molecule type" value="Genomic_DNA"/>
</dbReference>
<evidence type="ECO:0000256" key="1">
    <source>
        <dbReference type="SAM" id="MobiDB-lite"/>
    </source>
</evidence>
<dbReference type="AlphaFoldDB" id="A0A6J4U1P6"/>
<gene>
    <name evidence="2" type="ORF">AVDCRST_MAG49-447</name>
</gene>
<feature type="compositionally biased region" description="Basic and acidic residues" evidence="1">
    <location>
        <begin position="31"/>
        <end position="44"/>
    </location>
</feature>
<name>A0A6J4U1P6_9BACT</name>
<feature type="non-terminal residue" evidence="2">
    <location>
        <position position="1"/>
    </location>
</feature>
<proteinExistence type="predicted"/>
<sequence length="44" mass="4791">GTCPAEMDSLAPPTGASRGRNHHVHRRRRTARDPDHHPADLGAL</sequence>